<dbReference type="InterPro" id="IPR013705">
    <property type="entry name" value="Sterol_MeTrfase_C"/>
</dbReference>
<keyword evidence="6" id="KW-0756">Sterol biosynthesis</keyword>
<evidence type="ECO:0000256" key="1">
    <source>
        <dbReference type="ARBA" id="ARBA00022603"/>
    </source>
</evidence>
<reference evidence="8" key="1">
    <citation type="journal article" date="2020" name="Stud. Mycol.">
        <title>101 Dothideomycetes genomes: a test case for predicting lifestyles and emergence of pathogens.</title>
        <authorList>
            <person name="Haridas S."/>
            <person name="Albert R."/>
            <person name="Binder M."/>
            <person name="Bloem J."/>
            <person name="Labutti K."/>
            <person name="Salamov A."/>
            <person name="Andreopoulos B."/>
            <person name="Baker S."/>
            <person name="Barry K."/>
            <person name="Bills G."/>
            <person name="Bluhm B."/>
            <person name="Cannon C."/>
            <person name="Castanera R."/>
            <person name="Culley D."/>
            <person name="Daum C."/>
            <person name="Ezra D."/>
            <person name="Gonzalez J."/>
            <person name="Henrissat B."/>
            <person name="Kuo A."/>
            <person name="Liang C."/>
            <person name="Lipzen A."/>
            <person name="Lutzoni F."/>
            <person name="Magnuson J."/>
            <person name="Mondo S."/>
            <person name="Nolan M."/>
            <person name="Ohm R."/>
            <person name="Pangilinan J."/>
            <person name="Park H.-J."/>
            <person name="Ramirez L."/>
            <person name="Alfaro M."/>
            <person name="Sun H."/>
            <person name="Tritt A."/>
            <person name="Yoshinaga Y."/>
            <person name="Zwiers L.-H."/>
            <person name="Turgeon B."/>
            <person name="Goodwin S."/>
            <person name="Spatafora J."/>
            <person name="Crous P."/>
            <person name="Grigoriev I."/>
        </authorList>
    </citation>
    <scope>NUCLEOTIDE SEQUENCE</scope>
    <source>
        <strain evidence="8">CBS 107.79</strain>
    </source>
</reference>
<dbReference type="PANTHER" id="PTHR44068">
    <property type="entry name" value="ZGC:194242"/>
    <property type="match status" value="1"/>
</dbReference>
<keyword evidence="6" id="KW-0753">Steroid metabolism</keyword>
<dbReference type="AlphaFoldDB" id="A0A6A5VGH9"/>
<feature type="domain" description="SAM-dependent methyltransferase Erg6/SMT-type" evidence="7">
    <location>
        <begin position="1"/>
        <end position="267"/>
    </location>
</feature>
<dbReference type="Gene3D" id="3.40.50.150">
    <property type="entry name" value="Vaccinia Virus protein VP39"/>
    <property type="match status" value="1"/>
</dbReference>
<evidence type="ECO:0000256" key="5">
    <source>
        <dbReference type="PROSITE-ProRule" id="PRU01022"/>
    </source>
</evidence>
<dbReference type="GO" id="GO:0003838">
    <property type="term" value="F:sterol 24-C-methyltransferase activity"/>
    <property type="evidence" value="ECO:0007669"/>
    <property type="project" value="TreeGrafter"/>
</dbReference>
<evidence type="ECO:0000256" key="2">
    <source>
        <dbReference type="ARBA" id="ARBA00022679"/>
    </source>
</evidence>
<gene>
    <name evidence="8" type="ORF">BU23DRAFT_632710</name>
</gene>
<keyword evidence="9" id="KW-1185">Reference proteome</keyword>
<keyword evidence="6" id="KW-0444">Lipid biosynthesis</keyword>
<evidence type="ECO:0000256" key="3">
    <source>
        <dbReference type="ARBA" id="ARBA00022691"/>
    </source>
</evidence>
<dbReference type="InterPro" id="IPR050447">
    <property type="entry name" value="Erg6_SMT_methyltransf"/>
</dbReference>
<name>A0A6A5VGH9_9PLEO</name>
<accession>A0A6A5VGH9</accession>
<keyword evidence="6" id="KW-0443">Lipid metabolism</keyword>
<dbReference type="InterPro" id="IPR029063">
    <property type="entry name" value="SAM-dependent_MTases_sf"/>
</dbReference>
<dbReference type="OrthoDB" id="540004at2759"/>
<dbReference type="Pfam" id="PF08498">
    <property type="entry name" value="Sterol_MT_C"/>
    <property type="match status" value="1"/>
</dbReference>
<dbReference type="PROSITE" id="PS51685">
    <property type="entry name" value="SAM_MT_ERG6_SMT"/>
    <property type="match status" value="1"/>
</dbReference>
<evidence type="ECO:0000256" key="6">
    <source>
        <dbReference type="RuleBase" id="RU362025"/>
    </source>
</evidence>
<evidence type="ECO:0000313" key="8">
    <source>
        <dbReference type="EMBL" id="KAF1975828.1"/>
    </source>
</evidence>
<keyword evidence="1 5" id="KW-0489">Methyltransferase</keyword>
<comment type="pathway">
    <text evidence="6">Steroid metabolism.</text>
</comment>
<dbReference type="EMBL" id="ML976669">
    <property type="protein sequence ID" value="KAF1975828.1"/>
    <property type="molecule type" value="Genomic_DNA"/>
</dbReference>
<protein>
    <recommendedName>
        <fullName evidence="6">Sterol 24-C-methyltransferase</fullName>
        <ecNumber evidence="6">2.1.1.-</ecNumber>
    </recommendedName>
    <alternativeName>
        <fullName evidence="6">Delta(24)-sterol C-methyltransferase</fullName>
    </alternativeName>
</protein>
<dbReference type="CDD" id="cd02440">
    <property type="entry name" value="AdoMet_MTases"/>
    <property type="match status" value="1"/>
</dbReference>
<dbReference type="GO" id="GO:0006696">
    <property type="term" value="P:ergosterol biosynthetic process"/>
    <property type="evidence" value="ECO:0007669"/>
    <property type="project" value="TreeGrafter"/>
</dbReference>
<dbReference type="InterPro" id="IPR030384">
    <property type="entry name" value="MeTrfase_SMT"/>
</dbReference>
<evidence type="ECO:0000256" key="4">
    <source>
        <dbReference type="ARBA" id="ARBA00038188"/>
    </source>
</evidence>
<dbReference type="Pfam" id="PF08241">
    <property type="entry name" value="Methyltransf_11"/>
    <property type="match status" value="1"/>
</dbReference>
<dbReference type="EC" id="2.1.1.-" evidence="6"/>
<sequence>MTDIYLQGWGQSLHFCRYPRGAERNELALARHEHYLASMMGLRSNMRVLDVGCGVGGPAREIIAFTGCHIIGLNFNEHPNPYSMDFVPGDFMHMPFDENQFDAVYVIEAAVHAPSLHDVYLQCYRVLKPGGVFGVYEWALTTKFDPSNGIPALQTSSYAQQALRSADFEVCSADDLAANKDPLGWWNPLSGDVKSARGVYDWLLVVRNTWWGRPTMRPLIKVLEWVGIAPRGTATITEDLLIANDALVAGGREEIFTPMFLMITKKPSL</sequence>
<dbReference type="GO" id="GO:0032259">
    <property type="term" value="P:methylation"/>
    <property type="evidence" value="ECO:0007669"/>
    <property type="project" value="UniProtKB-KW"/>
</dbReference>
<dbReference type="GO" id="GO:0005783">
    <property type="term" value="C:endoplasmic reticulum"/>
    <property type="evidence" value="ECO:0007669"/>
    <property type="project" value="TreeGrafter"/>
</dbReference>
<dbReference type="PANTHER" id="PTHR44068:SF1">
    <property type="entry name" value="HYPOTHETICAL LOC100005854"/>
    <property type="match status" value="1"/>
</dbReference>
<evidence type="ECO:0000313" key="9">
    <source>
        <dbReference type="Proteomes" id="UP000800036"/>
    </source>
</evidence>
<evidence type="ECO:0000259" key="7">
    <source>
        <dbReference type="PROSITE" id="PS51685"/>
    </source>
</evidence>
<proteinExistence type="inferred from homology"/>
<keyword evidence="6" id="KW-0752">Steroid biosynthesis</keyword>
<keyword evidence="6" id="KW-1207">Sterol metabolism</keyword>
<keyword evidence="2 5" id="KW-0808">Transferase</keyword>
<comment type="similarity">
    <text evidence="4 5 6">Belongs to the class I-like SAM-binding methyltransferase superfamily. Erg6/SMT family.</text>
</comment>
<dbReference type="Proteomes" id="UP000800036">
    <property type="component" value="Unassembled WGS sequence"/>
</dbReference>
<comment type="function">
    <text evidence="6">Catalyzes the transfer of methyl groups from S-adenosyl-methionine to the C-24 of sterols.</text>
</comment>
<organism evidence="8 9">
    <name type="scientific">Bimuria novae-zelandiae CBS 107.79</name>
    <dbReference type="NCBI Taxonomy" id="1447943"/>
    <lineage>
        <taxon>Eukaryota</taxon>
        <taxon>Fungi</taxon>
        <taxon>Dikarya</taxon>
        <taxon>Ascomycota</taxon>
        <taxon>Pezizomycotina</taxon>
        <taxon>Dothideomycetes</taxon>
        <taxon>Pleosporomycetidae</taxon>
        <taxon>Pleosporales</taxon>
        <taxon>Massarineae</taxon>
        <taxon>Didymosphaeriaceae</taxon>
        <taxon>Bimuria</taxon>
    </lineage>
</organism>
<dbReference type="InterPro" id="IPR013216">
    <property type="entry name" value="Methyltransf_11"/>
</dbReference>
<dbReference type="SUPFAM" id="SSF53335">
    <property type="entry name" value="S-adenosyl-L-methionine-dependent methyltransferases"/>
    <property type="match status" value="1"/>
</dbReference>
<keyword evidence="3 5" id="KW-0949">S-adenosyl-L-methionine</keyword>